<evidence type="ECO:0000256" key="1">
    <source>
        <dbReference type="SAM" id="Phobius"/>
    </source>
</evidence>
<dbReference type="Proteomes" id="UP000026714">
    <property type="component" value="Unassembled WGS sequence"/>
</dbReference>
<dbReference type="STRING" id="34103.SAMN05421778_10984"/>
<dbReference type="AlphaFoldDB" id="A0A059KL33"/>
<sequence>MTRARLPLTMRVLTHPLLILGAAALAGTVEIFALWKCRRQRQR</sequence>
<comment type="caution">
    <text evidence="2">The sequence shown here is derived from an EMBL/GenBank/DDBJ whole genome shotgun (WGS) entry which is preliminary data.</text>
</comment>
<keyword evidence="1" id="KW-0472">Membrane</keyword>
<accession>A0A059KL33</accession>
<keyword evidence="1" id="KW-1133">Transmembrane helix</keyword>
<dbReference type="EMBL" id="AZRA01000063">
    <property type="protein sequence ID" value="KDB51919.1"/>
    <property type="molecule type" value="Genomic_DNA"/>
</dbReference>
<name>A0A059KL33_9BURK</name>
<gene>
    <name evidence="2" type="ORF">X805_24840</name>
</gene>
<organism evidence="2 3">
    <name type="scientific">Sphaerotilus natans subsp. natans DSM 6575</name>
    <dbReference type="NCBI Taxonomy" id="1286631"/>
    <lineage>
        <taxon>Bacteria</taxon>
        <taxon>Pseudomonadati</taxon>
        <taxon>Pseudomonadota</taxon>
        <taxon>Betaproteobacteria</taxon>
        <taxon>Burkholderiales</taxon>
        <taxon>Sphaerotilaceae</taxon>
        <taxon>Sphaerotilus</taxon>
    </lineage>
</organism>
<feature type="transmembrane region" description="Helical" evidence="1">
    <location>
        <begin position="12"/>
        <end position="35"/>
    </location>
</feature>
<protein>
    <submittedName>
        <fullName evidence="2">Uncharacterized protein</fullName>
    </submittedName>
</protein>
<evidence type="ECO:0000313" key="2">
    <source>
        <dbReference type="EMBL" id="KDB51919.1"/>
    </source>
</evidence>
<reference evidence="2 3" key="1">
    <citation type="journal article" date="2014" name="FEMS Microbiol. Ecol.">
        <title>Sphaerotilus natans encrusted with nanoball-shaped Fe(III) oxide minerals formed by nitrate-reducing mixotrophic Fe(II) oxidation.</title>
        <authorList>
            <person name="Park S."/>
            <person name="Kim D.H."/>
            <person name="Lee J.H."/>
            <person name="Hur H.G."/>
        </authorList>
    </citation>
    <scope>NUCLEOTIDE SEQUENCE [LARGE SCALE GENOMIC DNA]</scope>
    <source>
        <strain evidence="2 3">DSM 6575</strain>
    </source>
</reference>
<keyword evidence="3" id="KW-1185">Reference proteome</keyword>
<dbReference type="RefSeq" id="WP_259373326.1">
    <property type="nucleotide sequence ID" value="NZ_AZRA01000063.1"/>
</dbReference>
<evidence type="ECO:0000313" key="3">
    <source>
        <dbReference type="Proteomes" id="UP000026714"/>
    </source>
</evidence>
<keyword evidence="1" id="KW-0812">Transmembrane</keyword>
<proteinExistence type="predicted"/>